<dbReference type="InterPro" id="IPR036047">
    <property type="entry name" value="F-box-like_dom_sf"/>
</dbReference>
<dbReference type="Proteomes" id="UP000078512">
    <property type="component" value="Unassembled WGS sequence"/>
</dbReference>
<proteinExistence type="predicted"/>
<accession>A0A197JJ14</accession>
<name>A0A197JJ14_9FUNG</name>
<reference evidence="3 4" key="1">
    <citation type="submission" date="2016-05" db="EMBL/GenBank/DDBJ databases">
        <title>Genome sequencing reveals origins of a unique bacterial endosymbiosis in the earliest lineages of terrestrial Fungi.</title>
        <authorList>
            <consortium name="DOE Joint Genome Institute"/>
            <person name="Uehling J."/>
            <person name="Gryganskyi A."/>
            <person name="Hameed K."/>
            <person name="Tschaplinski T."/>
            <person name="Misztal P."/>
            <person name="Wu S."/>
            <person name="Desiro A."/>
            <person name="Vande Pol N."/>
            <person name="Du Z.-Y."/>
            <person name="Zienkiewicz A."/>
            <person name="Zienkiewicz K."/>
            <person name="Morin E."/>
            <person name="Tisserant E."/>
            <person name="Splivallo R."/>
            <person name="Hainaut M."/>
            <person name="Henrissat B."/>
            <person name="Ohm R."/>
            <person name="Kuo A."/>
            <person name="Yan J."/>
            <person name="Lipzen A."/>
            <person name="Nolan M."/>
            <person name="Labutti K."/>
            <person name="Barry K."/>
            <person name="Goldstein A."/>
            <person name="Labbe J."/>
            <person name="Schadt C."/>
            <person name="Tuskan G."/>
            <person name="Grigoriev I."/>
            <person name="Martin F."/>
            <person name="Vilgalys R."/>
            <person name="Bonito G."/>
        </authorList>
    </citation>
    <scope>NUCLEOTIDE SEQUENCE [LARGE SCALE GENOMIC DNA]</scope>
    <source>
        <strain evidence="3 4">AG-77</strain>
    </source>
</reference>
<dbReference type="InterPro" id="IPR032675">
    <property type="entry name" value="LRR_dom_sf"/>
</dbReference>
<dbReference type="OrthoDB" id="2434396at2759"/>
<evidence type="ECO:0000313" key="4">
    <source>
        <dbReference type="Proteomes" id="UP000078512"/>
    </source>
</evidence>
<dbReference type="EMBL" id="KV442082">
    <property type="protein sequence ID" value="OAQ25135.1"/>
    <property type="molecule type" value="Genomic_DNA"/>
</dbReference>
<evidence type="ECO:0000313" key="3">
    <source>
        <dbReference type="EMBL" id="OAQ25135.1"/>
    </source>
</evidence>
<evidence type="ECO:0000259" key="2">
    <source>
        <dbReference type="PROSITE" id="PS50181"/>
    </source>
</evidence>
<dbReference type="Gene3D" id="3.80.10.10">
    <property type="entry name" value="Ribonuclease Inhibitor"/>
    <property type="match status" value="1"/>
</dbReference>
<protein>
    <recommendedName>
        <fullName evidence="2">F-box domain-containing protein</fullName>
    </recommendedName>
</protein>
<dbReference type="AlphaFoldDB" id="A0A197JJ14"/>
<gene>
    <name evidence="3" type="ORF">K457DRAFT_129237</name>
</gene>
<dbReference type="PROSITE" id="PS50181">
    <property type="entry name" value="FBOX"/>
    <property type="match status" value="1"/>
</dbReference>
<sequence>MATLPSQEDIPFSTHPYATLASLPQEVIDLITTHLTHQDLSPCLSVNQEWRTALTPSFWRVVRVVDETILDRFGTKETWGALCQNSRHIQVVETTDLGFLRFLACHRSLATNNLRELTLRLWEEEEEEEGGAQPKTQASPRDSSCSPDGDNLENPPKIAPARSFDVIAISHELSVSHAGYIVTDAASLLKMILRRNKTLRTLSLDEGCFRDTIKNINDDDNGKGDYDHFHDVFTTIPTACLERLEISFRGAPALSDHPSEREKEDPTKEFKRGAFFHKSYEPFLALKELVITGSYKKMGSVRQTFLIRCPNVEVLRIDQLDPYTIVTMPAFLRYACPKLSRLEWTRNTTNSDNAIAELLQASVSGWKVLRLPMMSRFGSLALEALMESVETLEELRIGGCGQLRKNAILDLLCSAKKLRRLESVADGERTEEIIELKLHAYEAYKEHVEGQMDRTWALGPSVEFLQLKLLGVPRPDVWYNQCGGRLLDLNEGMDVALRFEVQQWIYTQLGRLTGVQELVLGITDFDQENLTNYGVDPALSAILDDTFEELLAEHDMHLFHYSSLEFSLKSGLGLLGGLKELRVLDVRKTAHRIGVEELEWMHENWPKLEKVKGLMSERRWAVDRDDGLDVKAAVDAWMTAHPHGIGSSFYS</sequence>
<dbReference type="InterPro" id="IPR001810">
    <property type="entry name" value="F-box_dom"/>
</dbReference>
<dbReference type="SUPFAM" id="SSF52047">
    <property type="entry name" value="RNI-like"/>
    <property type="match status" value="1"/>
</dbReference>
<evidence type="ECO:0000256" key="1">
    <source>
        <dbReference type="SAM" id="MobiDB-lite"/>
    </source>
</evidence>
<keyword evidence="4" id="KW-1185">Reference proteome</keyword>
<feature type="region of interest" description="Disordered" evidence="1">
    <location>
        <begin position="125"/>
        <end position="157"/>
    </location>
</feature>
<organism evidence="3 4">
    <name type="scientific">Linnemannia elongata AG-77</name>
    <dbReference type="NCBI Taxonomy" id="1314771"/>
    <lineage>
        <taxon>Eukaryota</taxon>
        <taxon>Fungi</taxon>
        <taxon>Fungi incertae sedis</taxon>
        <taxon>Mucoromycota</taxon>
        <taxon>Mortierellomycotina</taxon>
        <taxon>Mortierellomycetes</taxon>
        <taxon>Mortierellales</taxon>
        <taxon>Mortierellaceae</taxon>
        <taxon>Linnemannia</taxon>
    </lineage>
</organism>
<feature type="compositionally biased region" description="Polar residues" evidence="1">
    <location>
        <begin position="134"/>
        <end position="146"/>
    </location>
</feature>
<feature type="domain" description="F-box" evidence="2">
    <location>
        <begin position="17"/>
        <end position="62"/>
    </location>
</feature>
<dbReference type="SUPFAM" id="SSF81383">
    <property type="entry name" value="F-box domain"/>
    <property type="match status" value="1"/>
</dbReference>